<evidence type="ECO:0000313" key="4">
    <source>
        <dbReference type="Proteomes" id="UP001241758"/>
    </source>
</evidence>
<evidence type="ECO:0000256" key="1">
    <source>
        <dbReference type="SAM" id="Phobius"/>
    </source>
</evidence>
<dbReference type="Proteomes" id="UP001241758">
    <property type="component" value="Unassembled WGS sequence"/>
</dbReference>
<keyword evidence="1" id="KW-0812">Transmembrane</keyword>
<accession>A0ABT6X0G0</accession>
<keyword evidence="4" id="KW-1185">Reference proteome</keyword>
<protein>
    <submittedName>
        <fullName evidence="3">DUF4190 domain-containing protein</fullName>
    </submittedName>
</protein>
<evidence type="ECO:0000313" key="3">
    <source>
        <dbReference type="EMBL" id="MDI6105442.1"/>
    </source>
</evidence>
<dbReference type="Pfam" id="PF13828">
    <property type="entry name" value="DUF4190"/>
    <property type="match status" value="1"/>
</dbReference>
<dbReference type="EMBL" id="JASCTH010000045">
    <property type="protein sequence ID" value="MDI6105442.1"/>
    <property type="molecule type" value="Genomic_DNA"/>
</dbReference>
<reference evidence="3 4" key="1">
    <citation type="submission" date="2023-05" db="EMBL/GenBank/DDBJ databases">
        <title>Actinoplanes sp. NEAU-A12 genome sequencing.</title>
        <authorList>
            <person name="Wang Z.-S."/>
        </authorList>
    </citation>
    <scope>NUCLEOTIDE SEQUENCE [LARGE SCALE GENOMIC DNA]</scope>
    <source>
        <strain evidence="3 4">NEAU-A12</strain>
    </source>
</reference>
<feature type="transmembrane region" description="Helical" evidence="1">
    <location>
        <begin position="40"/>
        <end position="64"/>
    </location>
</feature>
<proteinExistence type="predicted"/>
<organism evidence="3 4">
    <name type="scientific">Actinoplanes sandaracinus</name>
    <dbReference type="NCBI Taxonomy" id="3045177"/>
    <lineage>
        <taxon>Bacteria</taxon>
        <taxon>Bacillati</taxon>
        <taxon>Actinomycetota</taxon>
        <taxon>Actinomycetes</taxon>
        <taxon>Micromonosporales</taxon>
        <taxon>Micromonosporaceae</taxon>
        <taxon>Actinoplanes</taxon>
    </lineage>
</organism>
<comment type="caution">
    <text evidence="3">The sequence shown here is derived from an EMBL/GenBank/DDBJ whole genome shotgun (WGS) entry which is preliminary data.</text>
</comment>
<evidence type="ECO:0000259" key="2">
    <source>
        <dbReference type="Pfam" id="PF13828"/>
    </source>
</evidence>
<gene>
    <name evidence="3" type="ORF">QLQ12_43355</name>
</gene>
<keyword evidence="1" id="KW-1133">Transmembrane helix</keyword>
<name>A0ABT6X0G0_9ACTN</name>
<dbReference type="InterPro" id="IPR025241">
    <property type="entry name" value="DUF4190"/>
</dbReference>
<sequence length="189" mass="19948">MGALVASICGGLGIGSLLGIGFGIAALVQIKRRPQKGRGLAISALVISGLTLVVTIAVIIGAFINEARDSAAGIEDVDVAELKAGDCIGDVSESSAISDLPTMPCSQPHMAEVYHVFTFPSGSYPGSTAVVTESEERCSAAFEPYSTTQNEDMDIYYLYPRNVLDWQRDRGVTCIAVDPTETRTTSLVK</sequence>
<keyword evidence="1" id="KW-0472">Membrane</keyword>
<feature type="transmembrane region" description="Helical" evidence="1">
    <location>
        <begin position="6"/>
        <end position="28"/>
    </location>
</feature>
<feature type="domain" description="DUF4190" evidence="2">
    <location>
        <begin position="3"/>
        <end position="57"/>
    </location>
</feature>